<evidence type="ECO:0000313" key="3">
    <source>
        <dbReference type="Proteomes" id="UP001341840"/>
    </source>
</evidence>
<dbReference type="Proteomes" id="UP001341840">
    <property type="component" value="Unassembled WGS sequence"/>
</dbReference>
<reference evidence="2 3" key="1">
    <citation type="journal article" date="2023" name="Plants (Basel)">
        <title>Bridging the Gap: Combining Genomics and Transcriptomics Approaches to Understand Stylosanthes scabra, an Orphan Legume from the Brazilian Caatinga.</title>
        <authorList>
            <person name="Ferreira-Neto J.R.C."/>
            <person name="da Silva M.D."/>
            <person name="Binneck E."/>
            <person name="de Melo N.F."/>
            <person name="da Silva R.H."/>
            <person name="de Melo A.L.T.M."/>
            <person name="Pandolfi V."/>
            <person name="Bustamante F.O."/>
            <person name="Brasileiro-Vidal A.C."/>
            <person name="Benko-Iseppon A.M."/>
        </authorList>
    </citation>
    <scope>NUCLEOTIDE SEQUENCE [LARGE SCALE GENOMIC DNA]</scope>
    <source>
        <tissue evidence="2">Leaves</tissue>
    </source>
</reference>
<evidence type="ECO:0000256" key="1">
    <source>
        <dbReference type="SAM" id="MobiDB-lite"/>
    </source>
</evidence>
<feature type="region of interest" description="Disordered" evidence="1">
    <location>
        <begin position="18"/>
        <end position="40"/>
    </location>
</feature>
<keyword evidence="3" id="KW-1185">Reference proteome</keyword>
<dbReference type="EMBL" id="JASCZI010060819">
    <property type="protein sequence ID" value="MED6136200.1"/>
    <property type="molecule type" value="Genomic_DNA"/>
</dbReference>
<accession>A0ABU6SIR6</accession>
<evidence type="ECO:0000313" key="2">
    <source>
        <dbReference type="EMBL" id="MED6136200.1"/>
    </source>
</evidence>
<gene>
    <name evidence="2" type="ORF">PIB30_053823</name>
</gene>
<organism evidence="2 3">
    <name type="scientific">Stylosanthes scabra</name>
    <dbReference type="NCBI Taxonomy" id="79078"/>
    <lineage>
        <taxon>Eukaryota</taxon>
        <taxon>Viridiplantae</taxon>
        <taxon>Streptophyta</taxon>
        <taxon>Embryophyta</taxon>
        <taxon>Tracheophyta</taxon>
        <taxon>Spermatophyta</taxon>
        <taxon>Magnoliopsida</taxon>
        <taxon>eudicotyledons</taxon>
        <taxon>Gunneridae</taxon>
        <taxon>Pentapetalae</taxon>
        <taxon>rosids</taxon>
        <taxon>fabids</taxon>
        <taxon>Fabales</taxon>
        <taxon>Fabaceae</taxon>
        <taxon>Papilionoideae</taxon>
        <taxon>50 kb inversion clade</taxon>
        <taxon>dalbergioids sensu lato</taxon>
        <taxon>Dalbergieae</taxon>
        <taxon>Pterocarpus clade</taxon>
        <taxon>Stylosanthes</taxon>
    </lineage>
</organism>
<proteinExistence type="predicted"/>
<sequence>MDYSSSKDLGPCTSELRRTFGTGLIPPTRPFDKLSDNSVSHGDAPKSLRSFGLSTGKCTGSYQSPHTTTLQLCTDGYYRRPRSTDCTNGSAVGISNRAVGKIMAKLEGKLALRTDGIIISRQTAQRWLNNTDGSAVDEAAVVRSGCVVAFSDDLAVGNDSDGLAVS</sequence>
<comment type="caution">
    <text evidence="2">The sequence shown here is derived from an EMBL/GenBank/DDBJ whole genome shotgun (WGS) entry which is preliminary data.</text>
</comment>
<name>A0ABU6SIR6_9FABA</name>
<protein>
    <submittedName>
        <fullName evidence="2">Uncharacterized protein</fullName>
    </submittedName>
</protein>